<dbReference type="Gene3D" id="1.10.10.10">
    <property type="entry name" value="Winged helix-like DNA-binding domain superfamily/Winged helix DNA-binding domain"/>
    <property type="match status" value="1"/>
</dbReference>
<accession>A0A939RTJ3</accession>
<dbReference type="GO" id="GO:0003677">
    <property type="term" value="F:DNA binding"/>
    <property type="evidence" value="ECO:0007669"/>
    <property type="project" value="UniProtKB-KW"/>
</dbReference>
<keyword evidence="7" id="KW-1185">Reference proteome</keyword>
<evidence type="ECO:0000256" key="1">
    <source>
        <dbReference type="ARBA" id="ARBA00009437"/>
    </source>
</evidence>
<keyword evidence="4" id="KW-0804">Transcription</keyword>
<dbReference type="InterPro" id="IPR036388">
    <property type="entry name" value="WH-like_DNA-bd_sf"/>
</dbReference>
<dbReference type="SUPFAM" id="SSF46785">
    <property type="entry name" value="Winged helix' DNA-binding domain"/>
    <property type="match status" value="1"/>
</dbReference>
<protein>
    <submittedName>
        <fullName evidence="6">LysR family transcriptional regulator</fullName>
    </submittedName>
</protein>
<dbReference type="Proteomes" id="UP000664398">
    <property type="component" value="Unassembled WGS sequence"/>
</dbReference>
<dbReference type="Gene3D" id="3.40.190.10">
    <property type="entry name" value="Periplasmic binding protein-like II"/>
    <property type="match status" value="2"/>
</dbReference>
<keyword evidence="3" id="KW-0238">DNA-binding</keyword>
<comment type="similarity">
    <text evidence="1">Belongs to the LysR transcriptional regulatory family.</text>
</comment>
<dbReference type="InterPro" id="IPR005119">
    <property type="entry name" value="LysR_subst-bd"/>
</dbReference>
<evidence type="ECO:0000313" key="6">
    <source>
        <dbReference type="EMBL" id="MBO1804395.1"/>
    </source>
</evidence>
<evidence type="ECO:0000256" key="2">
    <source>
        <dbReference type="ARBA" id="ARBA00023015"/>
    </source>
</evidence>
<evidence type="ECO:0000259" key="5">
    <source>
        <dbReference type="PROSITE" id="PS50931"/>
    </source>
</evidence>
<comment type="caution">
    <text evidence="6">The sequence shown here is derived from an EMBL/GenBank/DDBJ whole genome shotgun (WGS) entry which is preliminary data.</text>
</comment>
<dbReference type="GO" id="GO:0003700">
    <property type="term" value="F:DNA-binding transcription factor activity"/>
    <property type="evidence" value="ECO:0007669"/>
    <property type="project" value="InterPro"/>
</dbReference>
<sequence length="304" mass="33154">MLNLNRLALLQELHRRGTVVAVADALSFTPSTVSQQLKVLEREVGAPLVERVGRGLQLTREGELLAKRATRIFAEVEGAEAQVAAVGQQARGDVKVAALQTASLALIPRTLVALDQVDPHPRMVVSRIEPHRALNALEAREYDIVLGEEYPGLPVSRRDDVHFAPLVRDPLELVVPLDYEGEGDLRAAAECLPWVMELQGSDARRWSVGLCREQGFEPEVQFESDDLLVQMRLVETGHAIGILPKLLLDSEKPKLRRIRLAEDPARLVFVASRAGASNAPAIRAVLNALADAAHAPGDATESNI</sequence>
<gene>
    <name evidence="6" type="ORF">J4H91_03570</name>
</gene>
<reference evidence="6" key="1">
    <citation type="submission" date="2021-03" db="EMBL/GenBank/DDBJ databases">
        <title>Leucobacter chromiisoli sp. nov., isolated from chromium-containing soil of chemical plant.</title>
        <authorList>
            <person name="Xu Z."/>
        </authorList>
    </citation>
    <scope>NUCLEOTIDE SEQUENCE</scope>
    <source>
        <strain evidence="6">A2</strain>
    </source>
</reference>
<evidence type="ECO:0000313" key="7">
    <source>
        <dbReference type="Proteomes" id="UP000664398"/>
    </source>
</evidence>
<dbReference type="PROSITE" id="PS50931">
    <property type="entry name" value="HTH_LYSR"/>
    <property type="match status" value="1"/>
</dbReference>
<dbReference type="Pfam" id="PF03466">
    <property type="entry name" value="LysR_substrate"/>
    <property type="match status" value="1"/>
</dbReference>
<dbReference type="InterPro" id="IPR036390">
    <property type="entry name" value="WH_DNA-bd_sf"/>
</dbReference>
<dbReference type="PANTHER" id="PTHR30346">
    <property type="entry name" value="TRANSCRIPTIONAL DUAL REGULATOR HCAR-RELATED"/>
    <property type="match status" value="1"/>
</dbReference>
<name>A0A939RTJ3_9MICO</name>
<dbReference type="AlphaFoldDB" id="A0A939RTJ3"/>
<feature type="domain" description="HTH lysR-type" evidence="5">
    <location>
        <begin position="2"/>
        <end position="59"/>
    </location>
</feature>
<evidence type="ECO:0000256" key="4">
    <source>
        <dbReference type="ARBA" id="ARBA00023163"/>
    </source>
</evidence>
<dbReference type="InterPro" id="IPR000847">
    <property type="entry name" value="LysR_HTH_N"/>
</dbReference>
<proteinExistence type="inferred from homology"/>
<dbReference type="Pfam" id="PF00126">
    <property type="entry name" value="HTH_1"/>
    <property type="match status" value="1"/>
</dbReference>
<keyword evidence="2" id="KW-0805">Transcription regulation</keyword>
<dbReference type="GO" id="GO:0032993">
    <property type="term" value="C:protein-DNA complex"/>
    <property type="evidence" value="ECO:0007669"/>
    <property type="project" value="TreeGrafter"/>
</dbReference>
<dbReference type="RefSeq" id="WP_208044888.1">
    <property type="nucleotide sequence ID" value="NZ_JAGDYL010000005.1"/>
</dbReference>
<evidence type="ECO:0000256" key="3">
    <source>
        <dbReference type="ARBA" id="ARBA00023125"/>
    </source>
</evidence>
<dbReference type="EMBL" id="JAGDYL010000005">
    <property type="protein sequence ID" value="MBO1804395.1"/>
    <property type="molecule type" value="Genomic_DNA"/>
</dbReference>
<organism evidence="6 7">
    <name type="scientific">Leucobacter ruminantium</name>
    <dbReference type="NCBI Taxonomy" id="1289170"/>
    <lineage>
        <taxon>Bacteria</taxon>
        <taxon>Bacillati</taxon>
        <taxon>Actinomycetota</taxon>
        <taxon>Actinomycetes</taxon>
        <taxon>Micrococcales</taxon>
        <taxon>Microbacteriaceae</taxon>
        <taxon>Leucobacter</taxon>
    </lineage>
</organism>
<dbReference type="PANTHER" id="PTHR30346:SF29">
    <property type="entry name" value="LYSR SUBSTRATE-BINDING"/>
    <property type="match status" value="1"/>
</dbReference>
<dbReference type="SUPFAM" id="SSF53850">
    <property type="entry name" value="Periplasmic binding protein-like II"/>
    <property type="match status" value="1"/>
</dbReference>